<dbReference type="InterPro" id="IPR047757">
    <property type="entry name" value="AfsA-like"/>
</dbReference>
<reference evidence="3" key="1">
    <citation type="submission" date="2019-10" db="EMBL/GenBank/DDBJ databases">
        <title>Nonomuraea sp. nov., isolated from Phyllanthus amarus.</title>
        <authorList>
            <person name="Klykleung N."/>
            <person name="Tanasupawat S."/>
        </authorList>
    </citation>
    <scope>NUCLEOTIDE SEQUENCE [LARGE SCALE GENOMIC DNA]</scope>
    <source>
        <strain evidence="3">3MP-10</strain>
    </source>
</reference>
<comment type="caution">
    <text evidence="3">The sequence shown here is derived from an EMBL/GenBank/DDBJ whole genome shotgun (WGS) entry which is preliminary data.</text>
</comment>
<dbReference type="Proteomes" id="UP000314251">
    <property type="component" value="Unassembled WGS sequence"/>
</dbReference>
<evidence type="ECO:0000259" key="2">
    <source>
        <dbReference type="Pfam" id="PF03756"/>
    </source>
</evidence>
<dbReference type="Pfam" id="PF03756">
    <property type="entry name" value="AfsA"/>
    <property type="match status" value="2"/>
</dbReference>
<dbReference type="RefSeq" id="WP_139671641.1">
    <property type="nucleotide sequence ID" value="NZ_VDLY02000015.1"/>
</dbReference>
<dbReference type="OrthoDB" id="7838374at2"/>
<evidence type="ECO:0000313" key="4">
    <source>
        <dbReference type="Proteomes" id="UP000314251"/>
    </source>
</evidence>
<dbReference type="GO" id="GO:0016740">
    <property type="term" value="F:transferase activity"/>
    <property type="evidence" value="ECO:0007669"/>
    <property type="project" value="InterPro"/>
</dbReference>
<feature type="domain" description="A-factor biosynthesis hotdog" evidence="2">
    <location>
        <begin position="203"/>
        <end position="299"/>
    </location>
</feature>
<name>A0A5N6A4E3_9ACTN</name>
<feature type="domain" description="A-factor biosynthesis hotdog" evidence="2">
    <location>
        <begin position="19"/>
        <end position="153"/>
    </location>
</feature>
<sequence>MNDVTTATVLPPAGIGKNLVHKHDPSQVLLSGLRRTGEDTFLITADWRNTGRPLTARGSHHDDAVLLTETIRQTFPLLSHAGFDVPFGHHLLWDEYRFALDLAALRAADAGGRPDLHVRCHDIARRRGRVSALTLSISVRDGGRWLGNAHTRFSIQTPAVYQRLRGAHGDAEQAMATARSRPLPPPPASGEGEFRDSVLSPTDDRGRWQLRVDTHHPVYFDHPSDHAPGILLLEAAQQAARSMRHASSGVTEAMETLFHRYIELDSPCWVEATPLPNDQQDRTRILVTMRQDGQLCFTALVSLAGAPPAR</sequence>
<accession>A0A5N6A4E3</accession>
<feature type="region of interest" description="Disordered" evidence="1">
    <location>
        <begin position="171"/>
        <end position="200"/>
    </location>
</feature>
<dbReference type="AlphaFoldDB" id="A0A5N6A4E3"/>
<evidence type="ECO:0000313" key="3">
    <source>
        <dbReference type="EMBL" id="KAB8162278.1"/>
    </source>
</evidence>
<evidence type="ECO:0000256" key="1">
    <source>
        <dbReference type="SAM" id="MobiDB-lite"/>
    </source>
</evidence>
<dbReference type="NCBIfam" id="NF041195">
    <property type="entry name" value="ScbA_BarX_GamBu"/>
    <property type="match status" value="1"/>
</dbReference>
<organism evidence="3 4">
    <name type="scientific">Streptomyces mimosae</name>
    <dbReference type="NCBI Taxonomy" id="2586635"/>
    <lineage>
        <taxon>Bacteria</taxon>
        <taxon>Bacillati</taxon>
        <taxon>Actinomycetota</taxon>
        <taxon>Actinomycetes</taxon>
        <taxon>Kitasatosporales</taxon>
        <taxon>Streptomycetaceae</taxon>
        <taxon>Streptomyces</taxon>
    </lineage>
</organism>
<keyword evidence="4" id="KW-1185">Reference proteome</keyword>
<dbReference type="InterPro" id="IPR005509">
    <property type="entry name" value="AfsA_hotdog_dom"/>
</dbReference>
<dbReference type="EMBL" id="VDLY02000015">
    <property type="protein sequence ID" value="KAB8162278.1"/>
    <property type="molecule type" value="Genomic_DNA"/>
</dbReference>
<proteinExistence type="predicted"/>
<gene>
    <name evidence="3" type="ORF">FH607_022600</name>
</gene>
<protein>
    <recommendedName>
        <fullName evidence="2">A-factor biosynthesis hotdog domain-containing protein</fullName>
    </recommendedName>
</protein>